<dbReference type="Proteomes" id="UP001595636">
    <property type="component" value="Unassembled WGS sequence"/>
</dbReference>
<evidence type="ECO:0000313" key="9">
    <source>
        <dbReference type="Proteomes" id="UP001595636"/>
    </source>
</evidence>
<proteinExistence type="predicted"/>
<evidence type="ECO:0000259" key="7">
    <source>
        <dbReference type="Pfam" id="PF05140"/>
    </source>
</evidence>
<evidence type="ECO:0000256" key="6">
    <source>
        <dbReference type="SAM" id="Phobius"/>
    </source>
</evidence>
<organism evidence="8 9">
    <name type="scientific">Vogesella amnigena</name>
    <dbReference type="NCBI Taxonomy" id="1507449"/>
    <lineage>
        <taxon>Bacteria</taxon>
        <taxon>Pseudomonadati</taxon>
        <taxon>Pseudomonadota</taxon>
        <taxon>Betaproteobacteria</taxon>
        <taxon>Neisseriales</taxon>
        <taxon>Chromobacteriaceae</taxon>
        <taxon>Vogesella</taxon>
    </lineage>
</organism>
<dbReference type="PANTHER" id="PTHR31566">
    <property type="entry name" value="CYTOCHROME C BIOGENESIS PROTEIN CCS1, CHLOROPLASTIC"/>
    <property type="match status" value="1"/>
</dbReference>
<dbReference type="InterPro" id="IPR023494">
    <property type="entry name" value="Cyt_c_bgen_Ccs1/CcsB/ResB"/>
</dbReference>
<accession>A0ABV7TV78</accession>
<dbReference type="EMBL" id="JBHRYH010000021">
    <property type="protein sequence ID" value="MFC3626694.1"/>
    <property type="molecule type" value="Genomic_DNA"/>
</dbReference>
<keyword evidence="3" id="KW-0201">Cytochrome c-type biogenesis</keyword>
<evidence type="ECO:0000256" key="1">
    <source>
        <dbReference type="ARBA" id="ARBA00004141"/>
    </source>
</evidence>
<feature type="domain" description="ResB-like" evidence="7">
    <location>
        <begin position="20"/>
        <end position="659"/>
    </location>
</feature>
<evidence type="ECO:0000256" key="4">
    <source>
        <dbReference type="ARBA" id="ARBA00022989"/>
    </source>
</evidence>
<evidence type="ECO:0000256" key="2">
    <source>
        <dbReference type="ARBA" id="ARBA00022692"/>
    </source>
</evidence>
<dbReference type="PANTHER" id="PTHR31566:SF0">
    <property type="entry name" value="CYTOCHROME C BIOGENESIS PROTEIN CCS1, CHLOROPLASTIC"/>
    <property type="match status" value="1"/>
</dbReference>
<comment type="caution">
    <text evidence="8">The sequence shown here is derived from an EMBL/GenBank/DDBJ whole genome shotgun (WGS) entry which is preliminary data.</text>
</comment>
<dbReference type="InterPro" id="IPR007816">
    <property type="entry name" value="ResB-like_domain"/>
</dbReference>
<keyword evidence="2 6" id="KW-0812">Transmembrane</keyword>
<evidence type="ECO:0000256" key="5">
    <source>
        <dbReference type="ARBA" id="ARBA00023136"/>
    </source>
</evidence>
<feature type="transmembrane region" description="Helical" evidence="6">
    <location>
        <begin position="609"/>
        <end position="627"/>
    </location>
</feature>
<dbReference type="Pfam" id="PF05140">
    <property type="entry name" value="ResB"/>
    <property type="match status" value="1"/>
</dbReference>
<evidence type="ECO:0000313" key="8">
    <source>
        <dbReference type="EMBL" id="MFC3626694.1"/>
    </source>
</evidence>
<feature type="transmembrane region" description="Helical" evidence="6">
    <location>
        <begin position="73"/>
        <end position="91"/>
    </location>
</feature>
<gene>
    <name evidence="8" type="ORF">ACFOKJ_11230</name>
</gene>
<protein>
    <submittedName>
        <fullName evidence="8">Cytochrome c biogenesis protein ResB</fullName>
    </submittedName>
</protein>
<sequence length="675" mass="75015">MTSTKRTSPGYRLYELFSSMRFAIGLLTILAIASIIGTVLKQNEPYPNYAFEFGPFWFRAFELLGLYDVYHSAWFLTILAFLVLSTTLCIVRNGPGFLHEMRAFREKASDNSLAAMKHSRELDIQLEEPAAIALLQQRGMRYKRREREDGSVVLAAKKGAANKLGYFCAHIALVVICIGGLLDGNLPLKIGELTGSIVPETRDLPQSQIPEQSRLTAANLSFRGNVTVAENKSADVIFLNSGKGYLVQELPFIVTLKKFHVDYYSNGMPKLFASDIVVTDKQSGKETPATVKVNYPLIINGVAIYQASFGDGGSPLQLRAWNLAAPQQQPVGIKGVSLAAQPLKANGKDYQLEFGELRVFNVENMGKGPDGSKSFGQRMQDAREVKQDARHLKNVGPSISFKLRDNQGQAREYQHYMAPMGQDGAMFQVAGVRSEVSQPFQYLRIPLDDELKIDSFMRLRAALANPAWYDAMVTRTAAKALQGNAISPAMQQQFADSVRWVLGRFNAGGFAALEQFLDEKVPADKRQAIAQTYIKILQGAIVDVMAVAQEQAKLPPWPQDEKHYRFLLDSLVAISALNDYAAPVYLELTGFEQVQASGLQMTRSPGKNLVYLGSLLLVIGIILMFYIREVRLWLVLRPGRIRVAMSSNRHNRDLDRDFEQVVGTLQGRSQQGGEA</sequence>
<evidence type="ECO:0000256" key="3">
    <source>
        <dbReference type="ARBA" id="ARBA00022748"/>
    </source>
</evidence>
<reference evidence="9" key="1">
    <citation type="journal article" date="2019" name="Int. J. Syst. Evol. Microbiol.">
        <title>The Global Catalogue of Microorganisms (GCM) 10K type strain sequencing project: providing services to taxonomists for standard genome sequencing and annotation.</title>
        <authorList>
            <consortium name="The Broad Institute Genomics Platform"/>
            <consortium name="The Broad Institute Genome Sequencing Center for Infectious Disease"/>
            <person name="Wu L."/>
            <person name="Ma J."/>
        </authorList>
    </citation>
    <scope>NUCLEOTIDE SEQUENCE [LARGE SCALE GENOMIC DNA]</scope>
    <source>
        <strain evidence="9">KCTC 42195</strain>
    </source>
</reference>
<feature type="transmembrane region" description="Helical" evidence="6">
    <location>
        <begin position="21"/>
        <end position="40"/>
    </location>
</feature>
<keyword evidence="4 6" id="KW-1133">Transmembrane helix</keyword>
<keyword evidence="9" id="KW-1185">Reference proteome</keyword>
<keyword evidence="5 6" id="KW-0472">Membrane</keyword>
<feature type="transmembrane region" description="Helical" evidence="6">
    <location>
        <begin position="164"/>
        <end position="182"/>
    </location>
</feature>
<comment type="subcellular location">
    <subcellularLocation>
        <location evidence="1">Membrane</location>
        <topology evidence="1">Multi-pass membrane protein</topology>
    </subcellularLocation>
</comment>
<name>A0ABV7TV78_9NEIS</name>
<dbReference type="RefSeq" id="WP_390279580.1">
    <property type="nucleotide sequence ID" value="NZ_JBHRYH010000021.1"/>
</dbReference>